<gene>
    <name evidence="6" type="ORF">TCAL_03530</name>
</gene>
<dbReference type="EMBL" id="VCGU01000004">
    <property type="protein sequence ID" value="TRY76514.1"/>
    <property type="molecule type" value="Genomic_DNA"/>
</dbReference>
<dbReference type="InterPro" id="IPR036291">
    <property type="entry name" value="NAD(P)-bd_dom_sf"/>
</dbReference>
<dbReference type="PRINTS" id="PR00081">
    <property type="entry name" value="GDHRDH"/>
</dbReference>
<dbReference type="PIRSF" id="PIRSF000126">
    <property type="entry name" value="11-beta-HSD1"/>
    <property type="match status" value="1"/>
</dbReference>
<dbReference type="Pfam" id="PF00106">
    <property type="entry name" value="adh_short"/>
    <property type="match status" value="1"/>
</dbReference>
<evidence type="ECO:0000256" key="3">
    <source>
        <dbReference type="ARBA" id="ARBA00023002"/>
    </source>
</evidence>
<keyword evidence="5" id="KW-0812">Transmembrane</keyword>
<dbReference type="GO" id="GO:0005783">
    <property type="term" value="C:endoplasmic reticulum"/>
    <property type="evidence" value="ECO:0007669"/>
    <property type="project" value="TreeGrafter"/>
</dbReference>
<reference evidence="6 7" key="1">
    <citation type="journal article" date="2018" name="Nat. Ecol. Evol.">
        <title>Genomic signatures of mitonuclear coevolution across populations of Tigriopus californicus.</title>
        <authorList>
            <person name="Barreto F.S."/>
            <person name="Watson E.T."/>
            <person name="Lima T.G."/>
            <person name="Willett C.S."/>
            <person name="Edmands S."/>
            <person name="Li W."/>
            <person name="Burton R.S."/>
        </authorList>
    </citation>
    <scope>NUCLEOTIDE SEQUENCE [LARGE SCALE GENOMIC DNA]</scope>
    <source>
        <strain evidence="6 7">San Diego</strain>
    </source>
</reference>
<dbReference type="AlphaFoldDB" id="A0A553PFR0"/>
<dbReference type="InterPro" id="IPR002347">
    <property type="entry name" value="SDR_fam"/>
</dbReference>
<dbReference type="PRINTS" id="PR00080">
    <property type="entry name" value="SDRFAMILY"/>
</dbReference>
<evidence type="ECO:0000313" key="7">
    <source>
        <dbReference type="Proteomes" id="UP000318571"/>
    </source>
</evidence>
<keyword evidence="5" id="KW-0472">Membrane</keyword>
<keyword evidence="5" id="KW-1133">Transmembrane helix</keyword>
<dbReference type="CDD" id="cd05356">
    <property type="entry name" value="17beta-HSD1_like_SDR_c"/>
    <property type="match status" value="1"/>
</dbReference>
<dbReference type="FunFam" id="3.40.50.720:FF:000137">
    <property type="entry name" value="Hydroxysteroid (17-beta) dehydrogenase 3"/>
    <property type="match status" value="1"/>
</dbReference>
<evidence type="ECO:0000256" key="2">
    <source>
        <dbReference type="ARBA" id="ARBA00022857"/>
    </source>
</evidence>
<protein>
    <recommendedName>
        <fullName evidence="8">Very-long-chain 3-oxoacyl-CoA reductase</fullName>
    </recommendedName>
</protein>
<dbReference type="SUPFAM" id="SSF51735">
    <property type="entry name" value="NAD(P)-binding Rossmann-fold domains"/>
    <property type="match status" value="1"/>
</dbReference>
<dbReference type="Proteomes" id="UP000318571">
    <property type="component" value="Chromosome 5"/>
</dbReference>
<dbReference type="GO" id="GO:0016491">
    <property type="term" value="F:oxidoreductase activity"/>
    <property type="evidence" value="ECO:0007669"/>
    <property type="project" value="UniProtKB-KW"/>
</dbReference>
<keyword evidence="3" id="KW-0560">Oxidoreductase</keyword>
<organism evidence="6 7">
    <name type="scientific">Tigriopus californicus</name>
    <name type="common">Marine copepod</name>
    <dbReference type="NCBI Taxonomy" id="6832"/>
    <lineage>
        <taxon>Eukaryota</taxon>
        <taxon>Metazoa</taxon>
        <taxon>Ecdysozoa</taxon>
        <taxon>Arthropoda</taxon>
        <taxon>Crustacea</taxon>
        <taxon>Multicrustacea</taxon>
        <taxon>Hexanauplia</taxon>
        <taxon>Copepoda</taxon>
        <taxon>Harpacticoida</taxon>
        <taxon>Harpacticidae</taxon>
        <taxon>Tigriopus</taxon>
    </lineage>
</organism>
<evidence type="ECO:0000256" key="5">
    <source>
        <dbReference type="SAM" id="Phobius"/>
    </source>
</evidence>
<evidence type="ECO:0000256" key="4">
    <source>
        <dbReference type="RuleBase" id="RU000363"/>
    </source>
</evidence>
<accession>A0A553PFR0</accession>
<keyword evidence="7" id="KW-1185">Reference proteome</keyword>
<evidence type="ECO:0000313" key="6">
    <source>
        <dbReference type="EMBL" id="TRY76514.1"/>
    </source>
</evidence>
<dbReference type="PANTHER" id="PTHR43899">
    <property type="entry name" value="RH59310P"/>
    <property type="match status" value="1"/>
</dbReference>
<dbReference type="Gene3D" id="3.40.50.720">
    <property type="entry name" value="NAD(P)-binding Rossmann-like Domain"/>
    <property type="match status" value="1"/>
</dbReference>
<proteinExistence type="inferred from homology"/>
<comment type="caution">
    <text evidence="6">The sequence shown here is derived from an EMBL/GenBank/DDBJ whole genome shotgun (WGS) entry which is preliminary data.</text>
</comment>
<dbReference type="PANTHER" id="PTHR43899:SF13">
    <property type="entry name" value="RH59310P"/>
    <property type="match status" value="1"/>
</dbReference>
<dbReference type="OMA" id="SGHWNHE"/>
<name>A0A553PFR0_TIGCA</name>
<evidence type="ECO:0000256" key="1">
    <source>
        <dbReference type="ARBA" id="ARBA00006484"/>
    </source>
</evidence>
<keyword evidence="2" id="KW-0521">NADP</keyword>
<dbReference type="InterPro" id="IPR051019">
    <property type="entry name" value="VLCFA-Steroid_DH"/>
</dbReference>
<sequence>MLSCCLCDMLCYGIALILGSRLIISLGLYLFKLAMGKPLDVSKLGEWALVTGSTDGIGKAYAMALAKKGLNIILVSRTPFKLQNVAAEIESKYKVKTKIIDIDFTAKDQDYIPRLQTEIKDLEIGILVNNVGLSYDHPEEFLKIENGEQKVRDLVNVNITSMNAMTRLVLPQMKQRQKGAVVNLSSMSALIPAPLLSVYAGVKAYVDTFTKGLALEYGKYGITIQCVLPGYVVSNMSGLKKPSFIAPTPDVFVKSALGRLGVFSRTTGYIVHDLMVGVIWLLPDFVADSMIFGQIDAVRKRALRKKEKSQ</sequence>
<comment type="similarity">
    <text evidence="1 4">Belongs to the short-chain dehydrogenases/reductases (SDR) family.</text>
</comment>
<dbReference type="STRING" id="6832.A0A553PFR0"/>
<evidence type="ECO:0008006" key="8">
    <source>
        <dbReference type="Google" id="ProtNLM"/>
    </source>
</evidence>
<feature type="transmembrane region" description="Helical" evidence="5">
    <location>
        <begin position="12"/>
        <end position="31"/>
    </location>
</feature>